<dbReference type="PANTHER" id="PTHR40036">
    <property type="entry name" value="MACROCIN O-METHYLTRANSFERASE"/>
    <property type="match status" value="1"/>
</dbReference>
<keyword evidence="1" id="KW-0808">Transferase</keyword>
<gene>
    <name evidence="1" type="ORF">G3O07_24110</name>
</gene>
<dbReference type="Proteomes" id="UP000471751">
    <property type="component" value="Unassembled WGS sequence"/>
</dbReference>
<organism evidence="1 2">
    <name type="scientific">Pseudomonas laurentiana</name>
    <dbReference type="NCBI Taxonomy" id="2364649"/>
    <lineage>
        <taxon>Bacteria</taxon>
        <taxon>Pseudomonadati</taxon>
        <taxon>Pseudomonadota</taxon>
        <taxon>Gammaproteobacteria</taxon>
        <taxon>Pseudomonadales</taxon>
        <taxon>Pseudomonadaceae</taxon>
        <taxon>Pseudomonas</taxon>
    </lineage>
</organism>
<accession>A0A6I5RX05</accession>
<keyword evidence="1" id="KW-0489">Methyltransferase</keyword>
<dbReference type="EMBL" id="JAAHBT010000469">
    <property type="protein sequence ID" value="NES12106.1"/>
    <property type="molecule type" value="Genomic_DNA"/>
</dbReference>
<evidence type="ECO:0000313" key="2">
    <source>
        <dbReference type="Proteomes" id="UP000471751"/>
    </source>
</evidence>
<dbReference type="InterPro" id="IPR008884">
    <property type="entry name" value="TylF_MeTrfase"/>
</dbReference>
<proteinExistence type="predicted"/>
<dbReference type="PANTHER" id="PTHR40036:SF1">
    <property type="entry name" value="MACROCIN O-METHYLTRANSFERASE"/>
    <property type="match status" value="1"/>
</dbReference>
<dbReference type="Gene3D" id="3.40.50.150">
    <property type="entry name" value="Vaccinia Virus protein VP39"/>
    <property type="match status" value="1"/>
</dbReference>
<dbReference type="RefSeq" id="WP_163939935.1">
    <property type="nucleotide sequence ID" value="NZ_BMQU01000009.1"/>
</dbReference>
<keyword evidence="2" id="KW-1185">Reference proteome</keyword>
<protein>
    <submittedName>
        <fullName evidence="1">Class I SAM-dependent methyltransferase</fullName>
    </submittedName>
</protein>
<comment type="caution">
    <text evidence="1">The sequence shown here is derived from an EMBL/GenBank/DDBJ whole genome shotgun (WGS) entry which is preliminary data.</text>
</comment>
<evidence type="ECO:0000313" key="1">
    <source>
        <dbReference type="EMBL" id="NES12106.1"/>
    </source>
</evidence>
<reference evidence="1 2" key="1">
    <citation type="submission" date="2020-02" db="EMBL/GenBank/DDBJ databases">
        <title>Broccoli isolated Pseudomonas sp.</title>
        <authorList>
            <person name="Fujikawa T."/>
            <person name="Sawada H."/>
        </authorList>
    </citation>
    <scope>NUCLEOTIDE SEQUENCE [LARGE SCALE GENOMIC DNA]</scope>
    <source>
        <strain evidence="1 2">JCM 32154</strain>
    </source>
</reference>
<dbReference type="InterPro" id="IPR029063">
    <property type="entry name" value="SAM-dependent_MTases_sf"/>
</dbReference>
<dbReference type="AlphaFoldDB" id="A0A6I5RX05"/>
<sequence>MLPDDFSPEVYLELHADVRAAGMDPTQHYLKFGKSEGRPYKHGAVATRDKSLLHPKLEGHYQYDGLASKHNHDFMIDPSYVAAYQRGIEATGCDYKWYWRVHIGLWAARSAAKHEGDFVECGVNYGFLSSAIMKDLDWDTTGRQFYLLDTFTGLDERYLSENEKNGGVIERNQSEIESGFYTTNLDSVKKNFSEWRNVRIVPGSIPDTLEHIDATRIAFLHIDLNCTIPEVAAIDYLWDRLVSGAFVLLDDYAYFGYQPQKEGMDAWAKKMNLSIASLPTGQGLLIKP</sequence>
<dbReference type="GO" id="GO:0032259">
    <property type="term" value="P:methylation"/>
    <property type="evidence" value="ECO:0007669"/>
    <property type="project" value="UniProtKB-KW"/>
</dbReference>
<dbReference type="GO" id="GO:0008168">
    <property type="term" value="F:methyltransferase activity"/>
    <property type="evidence" value="ECO:0007669"/>
    <property type="project" value="UniProtKB-KW"/>
</dbReference>
<dbReference type="Pfam" id="PF05711">
    <property type="entry name" value="TylF"/>
    <property type="match status" value="1"/>
</dbReference>
<name>A0A6I5RX05_9PSED</name>